<gene>
    <name evidence="2" type="ORF">SAMN04488519_10462</name>
</gene>
<name>A0A1I5ETN2_9BACT</name>
<feature type="transmembrane region" description="Helical" evidence="1">
    <location>
        <begin position="204"/>
        <end position="226"/>
    </location>
</feature>
<organism evidence="2 3">
    <name type="scientific">Algoriphagus ornithinivorans</name>
    <dbReference type="NCBI Taxonomy" id="226506"/>
    <lineage>
        <taxon>Bacteria</taxon>
        <taxon>Pseudomonadati</taxon>
        <taxon>Bacteroidota</taxon>
        <taxon>Cytophagia</taxon>
        <taxon>Cytophagales</taxon>
        <taxon>Cyclobacteriaceae</taxon>
        <taxon>Algoriphagus</taxon>
    </lineage>
</organism>
<protein>
    <recommendedName>
        <fullName evidence="4">DUF4271 domain-containing protein</fullName>
    </recommendedName>
</protein>
<evidence type="ECO:0008006" key="4">
    <source>
        <dbReference type="Google" id="ProtNLM"/>
    </source>
</evidence>
<dbReference type="Proteomes" id="UP000199564">
    <property type="component" value="Unassembled WGS sequence"/>
</dbReference>
<keyword evidence="1" id="KW-1133">Transmembrane helix</keyword>
<evidence type="ECO:0000313" key="2">
    <source>
        <dbReference type="EMBL" id="SFO14807.1"/>
    </source>
</evidence>
<keyword evidence="1" id="KW-0472">Membrane</keyword>
<dbReference type="EMBL" id="FOVW01000004">
    <property type="protein sequence ID" value="SFO14807.1"/>
    <property type="molecule type" value="Genomic_DNA"/>
</dbReference>
<dbReference type="Pfam" id="PF14093">
    <property type="entry name" value="DUF4271"/>
    <property type="match status" value="1"/>
</dbReference>
<keyword evidence="3" id="KW-1185">Reference proteome</keyword>
<evidence type="ECO:0000313" key="3">
    <source>
        <dbReference type="Proteomes" id="UP000199564"/>
    </source>
</evidence>
<evidence type="ECO:0000256" key="1">
    <source>
        <dbReference type="SAM" id="Phobius"/>
    </source>
</evidence>
<feature type="transmembrane region" description="Helical" evidence="1">
    <location>
        <begin position="283"/>
        <end position="304"/>
    </location>
</feature>
<keyword evidence="1" id="KW-0812">Transmembrane</keyword>
<dbReference type="AlphaFoldDB" id="A0A1I5ETN2"/>
<feature type="transmembrane region" description="Helical" evidence="1">
    <location>
        <begin position="347"/>
        <end position="367"/>
    </location>
</feature>
<reference evidence="3" key="1">
    <citation type="submission" date="2016-10" db="EMBL/GenBank/DDBJ databases">
        <authorList>
            <person name="Varghese N."/>
            <person name="Submissions S."/>
        </authorList>
    </citation>
    <scope>NUCLEOTIDE SEQUENCE [LARGE SCALE GENOMIC DNA]</scope>
    <source>
        <strain evidence="3">DSM 15282</strain>
    </source>
</reference>
<proteinExistence type="predicted"/>
<dbReference type="InterPro" id="IPR025367">
    <property type="entry name" value="DUF4271"/>
</dbReference>
<sequence>MARIRVFFLFTVFFSLGFSLSAQVLEDYSKTWEVAERESWFASSDRISQELNLATFPMANLYLEVPEQTVVFAGEKLWFYSNSDTVLIRRVTDVAQELAQEKVTLTLYKEGIGSQDIILKKMIGTELDQTTPEESKNLISIREKKRSVLRDFFGLGLLIVLFFIAFYKQAYPFLFSGMLRPSGLLSDEDFSDVGSLQKFFSLDVLLFVFMVNLLLALVGTLGFVIYKGDLVFQLIEQDVMSLMIFWLVTTVGLLILTVFKFIGIRIVAYLFDLRKLEFPHFFYLLRLIVWACFIMIGVIFVYLMNSFFMLENVLELSLQVFFWLYLIGITGLFLIMMNRLSFKKYHLFTYLCIAELVPFLILAKWIMVLGQ</sequence>
<dbReference type="STRING" id="226506.SAMN04488519_10462"/>
<feature type="transmembrane region" description="Helical" evidence="1">
    <location>
        <begin position="152"/>
        <end position="170"/>
    </location>
</feature>
<accession>A0A1I5ETN2</accession>
<feature type="transmembrane region" description="Helical" evidence="1">
    <location>
        <begin position="316"/>
        <end position="335"/>
    </location>
</feature>
<dbReference type="RefSeq" id="WP_091652241.1">
    <property type="nucleotide sequence ID" value="NZ_FOVW01000004.1"/>
</dbReference>
<feature type="transmembrane region" description="Helical" evidence="1">
    <location>
        <begin position="246"/>
        <end position="271"/>
    </location>
</feature>